<dbReference type="Gene3D" id="1.10.287.470">
    <property type="entry name" value="Helix hairpin bin"/>
    <property type="match status" value="1"/>
</dbReference>
<evidence type="ECO:0000313" key="4">
    <source>
        <dbReference type="Proteomes" id="UP001204376"/>
    </source>
</evidence>
<dbReference type="EMBL" id="JANHOH010000002">
    <property type="protein sequence ID" value="MCQ6958702.1"/>
    <property type="molecule type" value="Genomic_DNA"/>
</dbReference>
<reference evidence="3 4" key="1">
    <citation type="submission" date="2022-07" db="EMBL/GenBank/DDBJ databases">
        <title>Mucilaginibacter sp. JC4.</title>
        <authorList>
            <person name="Le V."/>
            <person name="Ko S.-R."/>
            <person name="Ahn C.-Y."/>
            <person name="Oh H.-M."/>
        </authorList>
    </citation>
    <scope>NUCLEOTIDE SEQUENCE [LARGE SCALE GENOMIC DNA]</scope>
    <source>
        <strain evidence="3 4">JC4</strain>
    </source>
</reference>
<gene>
    <name evidence="3" type="ORF">NPE20_12070</name>
</gene>
<feature type="domain" description="CusB-like beta-barrel" evidence="2">
    <location>
        <begin position="178"/>
        <end position="232"/>
    </location>
</feature>
<keyword evidence="1" id="KW-0175">Coiled coil</keyword>
<evidence type="ECO:0000256" key="1">
    <source>
        <dbReference type="SAM" id="Coils"/>
    </source>
</evidence>
<dbReference type="InterPro" id="IPR058792">
    <property type="entry name" value="Beta-barrel_RND_2"/>
</dbReference>
<dbReference type="SUPFAM" id="SSF111369">
    <property type="entry name" value="HlyD-like secretion proteins"/>
    <property type="match status" value="1"/>
</dbReference>
<dbReference type="Gene3D" id="2.40.50.100">
    <property type="match status" value="1"/>
</dbReference>
<protein>
    <submittedName>
        <fullName evidence="3">HlyD family efflux transporter periplasmic adaptor subunit</fullName>
    </submittedName>
</protein>
<name>A0ABT1T2E4_9SPHI</name>
<sequence>MLFIISDEEGDSVHRGQVLYILRHTAPAAKMEAAASVLLNARENISVRSRILNDLKIAQENADLKFRNDSSLYNRYKNLWAQNIGTKVNLDNAQTQYELSYNQMKSAREKYLSTLNDLQLSMKNAESTAAGSKADLENYFIRAESRGTVYQLFKEKGEAVKMNEPVALLGRSGARLVRLAVDQEDIRQISAGQQVLLKTDASGEHIFQARISRIYPVMNEADQTFRVDAVFDSQNGPAYLHSSVEANIIVARKTNCLTIPLAMLMAGDSIRVRENGRVLIRAIKTGIRTTNDVEVISGANRHTAILEPLNPK</sequence>
<dbReference type="Pfam" id="PF25954">
    <property type="entry name" value="Beta-barrel_RND_2"/>
    <property type="match status" value="1"/>
</dbReference>
<evidence type="ECO:0000313" key="3">
    <source>
        <dbReference type="EMBL" id="MCQ6958702.1"/>
    </source>
</evidence>
<evidence type="ECO:0000259" key="2">
    <source>
        <dbReference type="Pfam" id="PF25954"/>
    </source>
</evidence>
<dbReference type="Gene3D" id="2.40.420.20">
    <property type="match status" value="1"/>
</dbReference>
<comment type="caution">
    <text evidence="3">The sequence shown here is derived from an EMBL/GenBank/DDBJ whole genome shotgun (WGS) entry which is preliminary data.</text>
</comment>
<organism evidence="3 4">
    <name type="scientific">Mucilaginibacter aquariorum</name>
    <dbReference type="NCBI Taxonomy" id="2967225"/>
    <lineage>
        <taxon>Bacteria</taxon>
        <taxon>Pseudomonadati</taxon>
        <taxon>Bacteroidota</taxon>
        <taxon>Sphingobacteriia</taxon>
        <taxon>Sphingobacteriales</taxon>
        <taxon>Sphingobacteriaceae</taxon>
        <taxon>Mucilaginibacter</taxon>
    </lineage>
</organism>
<dbReference type="Proteomes" id="UP001204376">
    <property type="component" value="Unassembled WGS sequence"/>
</dbReference>
<accession>A0ABT1T2E4</accession>
<keyword evidence="4" id="KW-1185">Reference proteome</keyword>
<dbReference type="PANTHER" id="PTHR30469">
    <property type="entry name" value="MULTIDRUG RESISTANCE PROTEIN MDTA"/>
    <property type="match status" value="1"/>
</dbReference>
<feature type="coiled-coil region" evidence="1">
    <location>
        <begin position="90"/>
        <end position="128"/>
    </location>
</feature>
<dbReference type="Gene3D" id="2.40.30.170">
    <property type="match status" value="1"/>
</dbReference>
<proteinExistence type="predicted"/>